<evidence type="ECO:0000313" key="2">
    <source>
        <dbReference type="Proteomes" id="UP000051681"/>
    </source>
</evidence>
<dbReference type="PANTHER" id="PTHR40658">
    <property type="match status" value="1"/>
</dbReference>
<evidence type="ECO:0000313" key="1">
    <source>
        <dbReference type="EMBL" id="CUH83087.1"/>
    </source>
</evidence>
<protein>
    <recommendedName>
        <fullName evidence="3">DinB superfamily protein</fullName>
    </recommendedName>
</protein>
<organism evidence="1 2">
    <name type="scientific">Thalassovita mediterranea</name>
    <dbReference type="NCBI Taxonomy" id="340021"/>
    <lineage>
        <taxon>Bacteria</taxon>
        <taxon>Pseudomonadati</taxon>
        <taxon>Pseudomonadota</taxon>
        <taxon>Alphaproteobacteria</taxon>
        <taxon>Rhodobacterales</taxon>
        <taxon>Roseobacteraceae</taxon>
        <taxon>Thalassovita</taxon>
    </lineage>
</organism>
<name>A0A0P1GLU5_9RHOB</name>
<dbReference type="PANTHER" id="PTHR40658:SF4">
    <property type="entry name" value="HYPOTHETICAL CYTOSOLIC PROTEIN"/>
    <property type="match status" value="1"/>
</dbReference>
<evidence type="ECO:0008006" key="3">
    <source>
        <dbReference type="Google" id="ProtNLM"/>
    </source>
</evidence>
<reference evidence="1 2" key="1">
    <citation type="submission" date="2015-09" db="EMBL/GenBank/DDBJ databases">
        <authorList>
            <consortium name="Swine Surveillance"/>
        </authorList>
    </citation>
    <scope>NUCLEOTIDE SEQUENCE [LARGE SCALE GENOMIC DNA]</scope>
    <source>
        <strain evidence="1 2">CECT 8383</strain>
    </source>
</reference>
<accession>A0A0P1GLU5</accession>
<keyword evidence="2" id="KW-1185">Reference proteome</keyword>
<dbReference type="InterPro" id="IPR034660">
    <property type="entry name" value="DinB/YfiT-like"/>
</dbReference>
<dbReference type="Gene3D" id="1.20.120.450">
    <property type="entry name" value="dinb family like domain"/>
    <property type="match status" value="1"/>
</dbReference>
<dbReference type="SUPFAM" id="SSF109854">
    <property type="entry name" value="DinB/YfiT-like putative metalloenzymes"/>
    <property type="match status" value="1"/>
</dbReference>
<dbReference type="Pfam" id="PF08020">
    <property type="entry name" value="DUF1706"/>
    <property type="match status" value="1"/>
</dbReference>
<dbReference type="AlphaFoldDB" id="A0A0P1GLU5"/>
<dbReference type="OrthoDB" id="5347938at2"/>
<dbReference type="InterPro" id="IPR012550">
    <property type="entry name" value="DUF1706"/>
</dbReference>
<dbReference type="Proteomes" id="UP000051681">
    <property type="component" value="Unassembled WGS sequence"/>
</dbReference>
<dbReference type="STRING" id="340021.TM5383_00269"/>
<sequence length="169" mass="18981">MPAATCKSDLLTTTQAEFAALASLLDTIDTTMQTAQDPDADSCTPKDIVAHRAHWIGLFLGWYADGQAGKQPAIPAPGYKWNMLKQYNADLRIKQHSMTWNQARRLLSENHVRLVALIEDLNDSQLYDAPMDGGNSKWTTGRWAEAAGATHYRSARKYLRRRLNQLKAH</sequence>
<proteinExistence type="predicted"/>
<gene>
    <name evidence="1" type="ORF">TM5383_00269</name>
</gene>
<dbReference type="EMBL" id="CYSF01000001">
    <property type="protein sequence ID" value="CUH83087.1"/>
    <property type="molecule type" value="Genomic_DNA"/>
</dbReference>
<dbReference type="RefSeq" id="WP_058317241.1">
    <property type="nucleotide sequence ID" value="NZ_CYSF01000001.1"/>
</dbReference>